<proteinExistence type="predicted"/>
<accession>A0A4Y2JRG7</accession>
<reference evidence="1 2" key="1">
    <citation type="journal article" date="2019" name="Sci. Rep.">
        <title>Orb-weaving spider Araneus ventricosus genome elucidates the spidroin gene catalogue.</title>
        <authorList>
            <person name="Kono N."/>
            <person name="Nakamura H."/>
            <person name="Ohtoshi R."/>
            <person name="Moran D.A.P."/>
            <person name="Shinohara A."/>
            <person name="Yoshida Y."/>
            <person name="Fujiwara M."/>
            <person name="Mori M."/>
            <person name="Tomita M."/>
            <person name="Arakawa K."/>
        </authorList>
    </citation>
    <scope>NUCLEOTIDE SEQUENCE [LARGE SCALE GENOMIC DNA]</scope>
</reference>
<evidence type="ECO:0000313" key="2">
    <source>
        <dbReference type="Proteomes" id="UP000499080"/>
    </source>
</evidence>
<dbReference type="AlphaFoldDB" id="A0A4Y2JRG7"/>
<sequence length="101" mass="11265">MDSMARIGVSLKLVCHRAEYAPGLSFGSRLLYVRNRFHRRSGVFVDLEQARSEVDQNSSGGVMRKFRNGGASSGVVLVISLLFKITRSIPKYPSSCFKTEH</sequence>
<evidence type="ECO:0000313" key="1">
    <source>
        <dbReference type="EMBL" id="GBM92620.1"/>
    </source>
</evidence>
<gene>
    <name evidence="1" type="ORF">AVEN_129910_1</name>
</gene>
<name>A0A4Y2JRG7_ARAVE</name>
<organism evidence="1 2">
    <name type="scientific">Araneus ventricosus</name>
    <name type="common">Orbweaver spider</name>
    <name type="synonym">Epeira ventricosa</name>
    <dbReference type="NCBI Taxonomy" id="182803"/>
    <lineage>
        <taxon>Eukaryota</taxon>
        <taxon>Metazoa</taxon>
        <taxon>Ecdysozoa</taxon>
        <taxon>Arthropoda</taxon>
        <taxon>Chelicerata</taxon>
        <taxon>Arachnida</taxon>
        <taxon>Araneae</taxon>
        <taxon>Araneomorphae</taxon>
        <taxon>Entelegynae</taxon>
        <taxon>Araneoidea</taxon>
        <taxon>Araneidae</taxon>
        <taxon>Araneus</taxon>
    </lineage>
</organism>
<comment type="caution">
    <text evidence="1">The sequence shown here is derived from an EMBL/GenBank/DDBJ whole genome shotgun (WGS) entry which is preliminary data.</text>
</comment>
<protein>
    <submittedName>
        <fullName evidence="1">Uncharacterized protein</fullName>
    </submittedName>
</protein>
<dbReference type="EMBL" id="BGPR01003805">
    <property type="protein sequence ID" value="GBM92620.1"/>
    <property type="molecule type" value="Genomic_DNA"/>
</dbReference>
<keyword evidence="2" id="KW-1185">Reference proteome</keyword>
<dbReference type="Proteomes" id="UP000499080">
    <property type="component" value="Unassembled WGS sequence"/>
</dbReference>